<proteinExistence type="predicted"/>
<dbReference type="Gene3D" id="2.30.110.10">
    <property type="entry name" value="Electron Transport, Fmn-binding Protein, Chain A"/>
    <property type="match status" value="1"/>
</dbReference>
<evidence type="ECO:0000256" key="1">
    <source>
        <dbReference type="SAM" id="MobiDB-lite"/>
    </source>
</evidence>
<dbReference type="InterPro" id="IPR007396">
    <property type="entry name" value="TR_PAI2-type"/>
</dbReference>
<accession>A0ABY6BK61</accession>
<dbReference type="EMBL" id="CP104694">
    <property type="protein sequence ID" value="UXI68981.1"/>
    <property type="molecule type" value="Genomic_DNA"/>
</dbReference>
<feature type="region of interest" description="Disordered" evidence="1">
    <location>
        <begin position="206"/>
        <end position="226"/>
    </location>
</feature>
<dbReference type="RefSeq" id="WP_261695939.1">
    <property type="nucleotide sequence ID" value="NZ_CP104694.1"/>
</dbReference>
<feature type="compositionally biased region" description="Basic and acidic residues" evidence="1">
    <location>
        <begin position="208"/>
        <end position="219"/>
    </location>
</feature>
<gene>
    <name evidence="2" type="ORF">N4264_04830</name>
</gene>
<evidence type="ECO:0000313" key="2">
    <source>
        <dbReference type="EMBL" id="UXI68981.1"/>
    </source>
</evidence>
<dbReference type="PANTHER" id="PTHR35802">
    <property type="entry name" value="PROTEASE SYNTHASE AND SPORULATION PROTEIN PAI 2"/>
    <property type="match status" value="1"/>
</dbReference>
<organism evidence="2 3">
    <name type="scientific">Tahibacter amnicola</name>
    <dbReference type="NCBI Taxonomy" id="2976241"/>
    <lineage>
        <taxon>Bacteria</taxon>
        <taxon>Pseudomonadati</taxon>
        <taxon>Pseudomonadota</taxon>
        <taxon>Gammaproteobacteria</taxon>
        <taxon>Lysobacterales</taxon>
        <taxon>Rhodanobacteraceae</taxon>
        <taxon>Tahibacter</taxon>
    </lineage>
</organism>
<dbReference type="PIRSF" id="PIRSF010372">
    <property type="entry name" value="PaiB"/>
    <property type="match status" value="1"/>
</dbReference>
<reference evidence="2" key="1">
    <citation type="submission" date="2022-09" db="EMBL/GenBank/DDBJ databases">
        <title>Tahibacter sp. nov., isolated from a fresh water.</title>
        <authorList>
            <person name="Baek J.H."/>
            <person name="Lee J.K."/>
            <person name="Kim J.M."/>
            <person name="Jeon C.O."/>
        </authorList>
    </citation>
    <scope>NUCLEOTIDE SEQUENCE</scope>
    <source>
        <strain evidence="2">W38</strain>
    </source>
</reference>
<dbReference type="Proteomes" id="UP001064632">
    <property type="component" value="Chromosome"/>
</dbReference>
<evidence type="ECO:0000313" key="3">
    <source>
        <dbReference type="Proteomes" id="UP001064632"/>
    </source>
</evidence>
<protein>
    <submittedName>
        <fullName evidence="2">FMN-binding negative transcriptional regulator</fullName>
    </submittedName>
</protein>
<name>A0ABY6BK61_9GAMM</name>
<keyword evidence="3" id="KW-1185">Reference proteome</keyword>
<dbReference type="PANTHER" id="PTHR35802:SF1">
    <property type="entry name" value="PROTEASE SYNTHASE AND SPORULATION PROTEIN PAI 2"/>
    <property type="match status" value="1"/>
</dbReference>
<sequence length="226" mass="24686">MRTTPLFTPPPDDIANLIRTWPLALLVSTGDAGYAATPLPLLLEHDAQGNAFLLGHFARSNPQLDALARSPRAIAIFLGPHGYLSPSWLRDRSQAPTWNFATVQMQVEVATDPSPAAALDAVRRLTDQVERGRTEAWSPDELGERLHRLLPAIIAFRARVLHTAATFKLGQNERADVLADFLAALDGDPLQAPLARMMRAANARRLASRVDGDRPHRAIDSSGNRA</sequence>
<dbReference type="SUPFAM" id="SSF50475">
    <property type="entry name" value="FMN-binding split barrel"/>
    <property type="match status" value="1"/>
</dbReference>
<dbReference type="Pfam" id="PF04299">
    <property type="entry name" value="FMN_bind_2"/>
    <property type="match status" value="1"/>
</dbReference>
<dbReference type="InterPro" id="IPR012349">
    <property type="entry name" value="Split_barrel_FMN-bd"/>
</dbReference>